<name>A0ABQ9H508_9NEOP</name>
<organism evidence="1 2">
    <name type="scientific">Dryococelus australis</name>
    <dbReference type="NCBI Taxonomy" id="614101"/>
    <lineage>
        <taxon>Eukaryota</taxon>
        <taxon>Metazoa</taxon>
        <taxon>Ecdysozoa</taxon>
        <taxon>Arthropoda</taxon>
        <taxon>Hexapoda</taxon>
        <taxon>Insecta</taxon>
        <taxon>Pterygota</taxon>
        <taxon>Neoptera</taxon>
        <taxon>Polyneoptera</taxon>
        <taxon>Phasmatodea</taxon>
        <taxon>Verophasmatodea</taxon>
        <taxon>Anareolatae</taxon>
        <taxon>Phasmatidae</taxon>
        <taxon>Eurycanthinae</taxon>
        <taxon>Dryococelus</taxon>
    </lineage>
</organism>
<evidence type="ECO:0000313" key="1">
    <source>
        <dbReference type="EMBL" id="KAJ8879377.1"/>
    </source>
</evidence>
<dbReference type="InterPro" id="IPR011604">
    <property type="entry name" value="PDDEXK-like_dom_sf"/>
</dbReference>
<evidence type="ECO:0000313" key="2">
    <source>
        <dbReference type="Proteomes" id="UP001159363"/>
    </source>
</evidence>
<protein>
    <submittedName>
        <fullName evidence="1">Uncharacterized protein</fullName>
    </submittedName>
</protein>
<dbReference type="Proteomes" id="UP001159363">
    <property type="component" value="Chromosome 6"/>
</dbReference>
<sequence>MYHNGTAGAQQLGHLPLEGEGSILDEIDPGFSHAGIVANDAACRRAGRLVAPPEPRDSDGQSTTSLAPSGSYPLLSLLRFLFSYLLLPARMGCTHAPVLLFHSRSSWKFNTIPDDIEPTGLFVDPDLSWLTTTPYGLIGNDTLVAVKYPLTARNLTPQEAEKEKKLTYCILKDDHLYLNENHPYRYKRWNAREGETGEPREIRPASGIVGPDSHNVKIRERPHHESECRIMGIAKAKVYGVGWRTRPQPAHSPPATLSNHSTILVGTIATVRRPGRCGRYPFCSVQTTTLVGATTIVAMLVGTVCQGSMPCWIFIPPTYQEIILVKIT</sequence>
<accession>A0ABQ9H508</accession>
<dbReference type="Gene3D" id="3.90.320.10">
    <property type="match status" value="1"/>
</dbReference>
<gene>
    <name evidence="1" type="ORF">PR048_019985</name>
</gene>
<keyword evidence="2" id="KW-1185">Reference proteome</keyword>
<reference evidence="1 2" key="1">
    <citation type="submission" date="2023-02" db="EMBL/GenBank/DDBJ databases">
        <title>LHISI_Scaffold_Assembly.</title>
        <authorList>
            <person name="Stuart O.P."/>
            <person name="Cleave R."/>
            <person name="Magrath M.J.L."/>
            <person name="Mikheyev A.S."/>
        </authorList>
    </citation>
    <scope>NUCLEOTIDE SEQUENCE [LARGE SCALE GENOMIC DNA]</scope>
    <source>
        <strain evidence="1">Daus_M_001</strain>
        <tissue evidence="1">Leg muscle</tissue>
    </source>
</reference>
<comment type="caution">
    <text evidence="1">The sequence shown here is derived from an EMBL/GenBank/DDBJ whole genome shotgun (WGS) entry which is preliminary data.</text>
</comment>
<proteinExistence type="predicted"/>
<dbReference type="EMBL" id="JARBHB010000007">
    <property type="protein sequence ID" value="KAJ8879377.1"/>
    <property type="molecule type" value="Genomic_DNA"/>
</dbReference>